<evidence type="ECO:0000313" key="3">
    <source>
        <dbReference type="EMBL" id="STC95725.1"/>
    </source>
</evidence>
<dbReference type="KEGG" id="ccau:EG346_17070"/>
<evidence type="ECO:0000313" key="2">
    <source>
        <dbReference type="EMBL" id="AZA49786.1"/>
    </source>
</evidence>
<gene>
    <name evidence="2" type="ORF">EG346_17070</name>
    <name evidence="3" type="ORF">NCTC13533_01971</name>
</gene>
<reference evidence="5" key="3">
    <citation type="submission" date="2018-11" db="EMBL/GenBank/DDBJ databases">
        <title>Proposal to divide the Flavobacteriaceae and reorganize its genera based on Amino Acid Identity values calculated from whole genome sequences.</title>
        <authorList>
            <person name="Nicholson A.C."/>
            <person name="Gulvik C.A."/>
            <person name="Whitney A.M."/>
            <person name="Humrighouse B.W."/>
            <person name="Bell M."/>
            <person name="Holmes B."/>
            <person name="Steigerwalt A.G."/>
            <person name="Villarma A."/>
            <person name="Sheth M."/>
            <person name="Batra D."/>
            <person name="Pryor J."/>
            <person name="Bernardet J.-F."/>
            <person name="Hugo C."/>
            <person name="Kampfer P."/>
            <person name="Newman J."/>
            <person name="McQuiston J.R."/>
        </authorList>
    </citation>
    <scope>NUCLEOTIDE SEQUENCE [LARGE SCALE GENOMIC DNA]</scope>
    <source>
        <strain evidence="5">G0188</strain>
    </source>
</reference>
<dbReference type="Proteomes" id="UP000255224">
    <property type="component" value="Unassembled WGS sequence"/>
</dbReference>
<accession>A0A3G6NEF4</accession>
<evidence type="ECO:0000313" key="5">
    <source>
        <dbReference type="Proteomes" id="UP000273270"/>
    </source>
</evidence>
<dbReference type="EMBL" id="CP033920">
    <property type="protein sequence ID" value="AZA49786.1"/>
    <property type="molecule type" value="Genomic_DNA"/>
</dbReference>
<sequence length="62" mass="7212">MKTALNIIIAFLILFIWSEFEKNSMIEKFDYSNSILASIGLIFTIILRINHKKFVEFLITAS</sequence>
<feature type="transmembrane region" description="Helical" evidence="1">
    <location>
        <begin position="34"/>
        <end position="50"/>
    </location>
</feature>
<keyword evidence="1" id="KW-0472">Membrane</keyword>
<reference evidence="3 4" key="1">
    <citation type="submission" date="2018-06" db="EMBL/GenBank/DDBJ databases">
        <authorList>
            <consortium name="Pathogen Informatics"/>
            <person name="Doyle S."/>
        </authorList>
    </citation>
    <scope>NUCLEOTIDE SEQUENCE [LARGE SCALE GENOMIC DNA]</scope>
    <source>
        <strain evidence="3 4">NCTC13533</strain>
    </source>
</reference>
<keyword evidence="1" id="KW-1133">Transmembrane helix</keyword>
<dbReference type="Proteomes" id="UP000273270">
    <property type="component" value="Chromosome"/>
</dbReference>
<evidence type="ECO:0000313" key="4">
    <source>
        <dbReference type="Proteomes" id="UP000255224"/>
    </source>
</evidence>
<dbReference type="AlphaFoldDB" id="A0A376DU58"/>
<keyword evidence="1" id="KW-0812">Transmembrane</keyword>
<keyword evidence="5" id="KW-1185">Reference proteome</keyword>
<organism evidence="3 4">
    <name type="scientific">Chryseobacterium carnipullorum</name>
    <dbReference type="NCBI Taxonomy" id="1124835"/>
    <lineage>
        <taxon>Bacteria</taxon>
        <taxon>Pseudomonadati</taxon>
        <taxon>Bacteroidota</taxon>
        <taxon>Flavobacteriia</taxon>
        <taxon>Flavobacteriales</taxon>
        <taxon>Weeksellaceae</taxon>
        <taxon>Chryseobacterium group</taxon>
        <taxon>Chryseobacterium</taxon>
    </lineage>
</organism>
<evidence type="ECO:0000256" key="1">
    <source>
        <dbReference type="SAM" id="Phobius"/>
    </source>
</evidence>
<dbReference type="RefSeq" id="WP_123880269.1">
    <property type="nucleotide sequence ID" value="NZ_CP033920.1"/>
</dbReference>
<dbReference type="EMBL" id="UFVQ01000003">
    <property type="protein sequence ID" value="STC95725.1"/>
    <property type="molecule type" value="Genomic_DNA"/>
</dbReference>
<accession>A0A376DU58</accession>
<reference evidence="2" key="2">
    <citation type="submission" date="2018-11" db="EMBL/GenBank/DDBJ databases">
        <title>Proposal to divide the Flavobacteriaceae and reorganize its genera based on Amino Acid Identity values calculated from whole genome sequences.</title>
        <authorList>
            <person name="Nicholson A.C."/>
            <person name="Gulvik C.A."/>
            <person name="Whitney A.M."/>
            <person name="Humrighouse B.W."/>
            <person name="Bell M."/>
            <person name="Holmes B."/>
            <person name="Steigerwalt A."/>
            <person name="Villarma A."/>
            <person name="Sheth M."/>
            <person name="Batra D."/>
            <person name="Pryor J."/>
            <person name="Bernardet J.-F."/>
            <person name="Hugo C."/>
            <person name="Kampfer P."/>
            <person name="Newman J."/>
            <person name="Mcquiston J.R."/>
        </authorList>
    </citation>
    <scope>NUCLEOTIDE SEQUENCE [LARGE SCALE GENOMIC DNA]</scope>
    <source>
        <strain evidence="2">G0188</strain>
    </source>
</reference>
<proteinExistence type="predicted"/>
<protein>
    <submittedName>
        <fullName evidence="3">Uncharacterized protein</fullName>
    </submittedName>
</protein>
<name>A0A376DU58_CHRCU</name>